<evidence type="ECO:0000313" key="4">
    <source>
        <dbReference type="Proteomes" id="UP000276741"/>
    </source>
</evidence>
<organism evidence="2 4">
    <name type="scientific">Sulfodiicoccus acidiphilus</name>
    <dbReference type="NCBI Taxonomy" id="1670455"/>
    <lineage>
        <taxon>Archaea</taxon>
        <taxon>Thermoproteota</taxon>
        <taxon>Thermoprotei</taxon>
        <taxon>Sulfolobales</taxon>
        <taxon>Sulfolobaceae</taxon>
        <taxon>Sulfodiicoccus</taxon>
    </lineage>
</organism>
<sequence>MKREILAASVLAVGEVTSLPAFLVLGPLAVVLVCTVDRRLWKVPVTAALVGFLAELAGTRTGVPFGPYHYNSPFTHLAVLGVPLPVVDAWSVFLLTSYLASAGVERQSWIVGALLATLLDLSVDPVMVSAGFWSWRRVVGPTWFGVPWTNYVGWFIVSLLALRISRTRNLKVDARPFVFPYLALPMSFAVSAKPQLREPLYLAAAIVILSIVFLWLSAYKRGG</sequence>
<keyword evidence="1" id="KW-0472">Membrane</keyword>
<feature type="transmembrane region" description="Helical" evidence="1">
    <location>
        <begin position="200"/>
        <end position="219"/>
    </location>
</feature>
<dbReference type="InterPro" id="IPR007354">
    <property type="entry name" value="CruF-like"/>
</dbReference>
<dbReference type="AlphaFoldDB" id="A0A348B4L4"/>
<evidence type="ECO:0000313" key="2">
    <source>
        <dbReference type="EMBL" id="BBD73116.1"/>
    </source>
</evidence>
<dbReference type="Proteomes" id="UP000276741">
    <property type="component" value="Chromosome"/>
</dbReference>
<dbReference type="EMBL" id="AP018553">
    <property type="protein sequence ID" value="BBD73116.1"/>
    <property type="molecule type" value="Genomic_DNA"/>
</dbReference>
<feature type="transmembrane region" description="Helical" evidence="1">
    <location>
        <begin position="40"/>
        <end position="57"/>
    </location>
</feature>
<keyword evidence="1" id="KW-0812">Transmembrane</keyword>
<accession>A0A348B4L4</accession>
<proteinExistence type="predicted"/>
<keyword evidence="4" id="KW-1185">Reference proteome</keyword>
<dbReference type="GeneID" id="38667013"/>
<keyword evidence="1" id="KW-1133">Transmembrane helix</keyword>
<dbReference type="OrthoDB" id="107798at2157"/>
<feature type="transmembrane region" description="Helical" evidence="1">
    <location>
        <begin position="77"/>
        <end position="96"/>
    </location>
</feature>
<evidence type="ECO:0000313" key="3">
    <source>
        <dbReference type="EMBL" id="GGU00676.1"/>
    </source>
</evidence>
<feature type="transmembrane region" description="Helical" evidence="1">
    <location>
        <begin position="108"/>
        <end position="128"/>
    </location>
</feature>
<reference evidence="3" key="4">
    <citation type="submission" date="2020-09" db="EMBL/GenBank/DDBJ databases">
        <authorList>
            <person name="Sun Q."/>
            <person name="Ohkuma M."/>
        </authorList>
    </citation>
    <scope>NUCLEOTIDE SEQUENCE</scope>
    <source>
        <strain evidence="3">JCM 31740</strain>
    </source>
</reference>
<dbReference type="RefSeq" id="WP_158613744.1">
    <property type="nucleotide sequence ID" value="NZ_AP018553.1"/>
</dbReference>
<dbReference type="PANTHER" id="PTHR39419">
    <property type="entry name" value="SLL0814 PROTEIN"/>
    <property type="match status" value="1"/>
</dbReference>
<dbReference type="PANTHER" id="PTHR39419:SF1">
    <property type="entry name" value="SLL0814 PROTEIN"/>
    <property type="match status" value="1"/>
</dbReference>
<reference evidence="4" key="2">
    <citation type="submission" date="2018-04" db="EMBL/GenBank/DDBJ databases">
        <title>Complete genome sequence of Sulfodiicoccus acidiphilus strain HS-1.</title>
        <authorList>
            <person name="Sakai H.D."/>
            <person name="Kurosawa N."/>
        </authorList>
    </citation>
    <scope>NUCLEOTIDE SEQUENCE [LARGE SCALE GENOMIC DNA]</scope>
    <source>
        <strain evidence="4">HS-1</strain>
    </source>
</reference>
<dbReference type="Proteomes" id="UP000616143">
    <property type="component" value="Unassembled WGS sequence"/>
</dbReference>
<dbReference type="EMBL" id="BMQS01000017">
    <property type="protein sequence ID" value="GGU00676.1"/>
    <property type="molecule type" value="Genomic_DNA"/>
</dbReference>
<feature type="transmembrane region" description="Helical" evidence="1">
    <location>
        <begin position="6"/>
        <end position="33"/>
    </location>
</feature>
<dbReference type="KEGG" id="sacd:HS1genome_1505"/>
<evidence type="ECO:0008006" key="5">
    <source>
        <dbReference type="Google" id="ProtNLM"/>
    </source>
</evidence>
<reference evidence="3" key="1">
    <citation type="journal article" date="2014" name="Int. J. Syst. Evol. Microbiol.">
        <title>Complete genome sequence of Corynebacterium casei LMG S-19264T (=DSM 44701T), isolated from a smear-ripened cheese.</title>
        <authorList>
            <consortium name="US DOE Joint Genome Institute (JGI-PGF)"/>
            <person name="Walter F."/>
            <person name="Albersmeier A."/>
            <person name="Kalinowski J."/>
            <person name="Ruckert C."/>
        </authorList>
    </citation>
    <scope>NUCLEOTIDE SEQUENCE</scope>
    <source>
        <strain evidence="3">JCM 31740</strain>
    </source>
</reference>
<gene>
    <name evidence="3" type="ORF">GCM10007116_17410</name>
    <name evidence="2" type="ORF">HS1genome_1505</name>
</gene>
<feature type="transmembrane region" description="Helical" evidence="1">
    <location>
        <begin position="148"/>
        <end position="165"/>
    </location>
</feature>
<evidence type="ECO:0000256" key="1">
    <source>
        <dbReference type="SAM" id="Phobius"/>
    </source>
</evidence>
<dbReference type="Pfam" id="PF04240">
    <property type="entry name" value="Caroten_synth"/>
    <property type="match status" value="1"/>
</dbReference>
<reference evidence="2" key="3">
    <citation type="journal article" date="2019" name="BMC Res. Notes">
        <title>Complete genome sequence of the Sulfodiicoccus acidiphilus strain HS-1T, the first crenarchaeon that lacks polB3, isolated from an acidic hot spring in Ohwaku-dani, Hakone, Japan.</title>
        <authorList>
            <person name="Sakai H.D."/>
            <person name="Kurosawa N."/>
        </authorList>
    </citation>
    <scope>NUCLEOTIDE SEQUENCE</scope>
    <source>
        <strain evidence="2">HS-1</strain>
    </source>
</reference>
<name>A0A348B4L4_9CREN</name>
<protein>
    <recommendedName>
        <fullName evidence="5">Carotenoid biosynthesis protein</fullName>
    </recommendedName>
</protein>